<dbReference type="PANTHER" id="PTHR43580">
    <property type="entry name" value="OXIDOREDUCTASE GLYR1-RELATED"/>
    <property type="match status" value="1"/>
</dbReference>
<dbReference type="Gene3D" id="3.40.50.720">
    <property type="entry name" value="NAD(P)-binding Rossmann-like Domain"/>
    <property type="match status" value="1"/>
</dbReference>
<sequence>AAIRTKPPPRKRPLSSSPLSITSTITPKRSKVLPTKPLSSSARKANSLPSTAQNDLKPILEMMQQQSGKMARVSDTEDQDVREDDYADRLADLSGIDFSLPHIPRTKNIIATPMKIGFLGLGAMGSGMVTNLLNSGHEVTVWNRTPSSVSKELFTCFVPKMMSWYCFHLDTRKYKKKHIYRSCIHFTYCFRAGHQPWFSSLCRLKPFSE</sequence>
<feature type="non-terminal residue" evidence="3">
    <location>
        <position position="1"/>
    </location>
</feature>
<dbReference type="PROSITE" id="PS00895">
    <property type="entry name" value="3_HYDROXYISOBUT_DH"/>
    <property type="match status" value="1"/>
</dbReference>
<dbReference type="SUPFAM" id="SSF51735">
    <property type="entry name" value="NAD(P)-binding Rossmann-fold domains"/>
    <property type="match status" value="1"/>
</dbReference>
<accession>A0AAD9UCT9</accession>
<dbReference type="GO" id="GO:0000785">
    <property type="term" value="C:chromatin"/>
    <property type="evidence" value="ECO:0007669"/>
    <property type="project" value="TreeGrafter"/>
</dbReference>
<evidence type="ECO:0000313" key="4">
    <source>
        <dbReference type="Proteomes" id="UP001209878"/>
    </source>
</evidence>
<dbReference type="InterPro" id="IPR002204">
    <property type="entry name" value="3-OH-isobutyrate_DH-rel_CS"/>
</dbReference>
<dbReference type="InterPro" id="IPR036291">
    <property type="entry name" value="NAD(P)-bd_dom_sf"/>
</dbReference>
<organism evidence="3 4">
    <name type="scientific">Ridgeia piscesae</name>
    <name type="common">Tubeworm</name>
    <dbReference type="NCBI Taxonomy" id="27915"/>
    <lineage>
        <taxon>Eukaryota</taxon>
        <taxon>Metazoa</taxon>
        <taxon>Spiralia</taxon>
        <taxon>Lophotrochozoa</taxon>
        <taxon>Annelida</taxon>
        <taxon>Polychaeta</taxon>
        <taxon>Sedentaria</taxon>
        <taxon>Canalipalpata</taxon>
        <taxon>Sabellida</taxon>
        <taxon>Siboglinidae</taxon>
        <taxon>Ridgeia</taxon>
    </lineage>
</organism>
<dbReference type="InterPro" id="IPR051265">
    <property type="entry name" value="HIBADH-related_NP60_sf"/>
</dbReference>
<evidence type="ECO:0000256" key="1">
    <source>
        <dbReference type="SAM" id="MobiDB-lite"/>
    </source>
</evidence>
<dbReference type="GO" id="GO:0140673">
    <property type="term" value="P:transcription elongation-coupled chromatin remodeling"/>
    <property type="evidence" value="ECO:0007669"/>
    <property type="project" value="TreeGrafter"/>
</dbReference>
<feature type="compositionally biased region" description="Polar residues" evidence="1">
    <location>
        <begin position="37"/>
        <end position="54"/>
    </location>
</feature>
<dbReference type="PANTHER" id="PTHR43580:SF2">
    <property type="entry name" value="CYTOKINE-LIKE NUCLEAR FACTOR N-PAC"/>
    <property type="match status" value="1"/>
</dbReference>
<proteinExistence type="predicted"/>
<dbReference type="GO" id="GO:0003677">
    <property type="term" value="F:DNA binding"/>
    <property type="evidence" value="ECO:0007669"/>
    <property type="project" value="TreeGrafter"/>
</dbReference>
<dbReference type="GO" id="GO:0016491">
    <property type="term" value="F:oxidoreductase activity"/>
    <property type="evidence" value="ECO:0007669"/>
    <property type="project" value="InterPro"/>
</dbReference>
<keyword evidence="4" id="KW-1185">Reference proteome</keyword>
<dbReference type="InterPro" id="IPR006115">
    <property type="entry name" value="6PGDH_NADP-bd"/>
</dbReference>
<dbReference type="GO" id="GO:0050661">
    <property type="term" value="F:NADP binding"/>
    <property type="evidence" value="ECO:0007669"/>
    <property type="project" value="InterPro"/>
</dbReference>
<evidence type="ECO:0000259" key="2">
    <source>
        <dbReference type="Pfam" id="PF03446"/>
    </source>
</evidence>
<protein>
    <recommendedName>
        <fullName evidence="2">6-phosphogluconate dehydrogenase NADP-binding domain-containing protein</fullName>
    </recommendedName>
</protein>
<reference evidence="3" key="1">
    <citation type="journal article" date="2023" name="Mol. Biol. Evol.">
        <title>Third-Generation Sequencing Reveals the Adaptive Role of the Epigenome in Three Deep-Sea Polychaetes.</title>
        <authorList>
            <person name="Perez M."/>
            <person name="Aroh O."/>
            <person name="Sun Y."/>
            <person name="Lan Y."/>
            <person name="Juniper S.K."/>
            <person name="Young C.R."/>
            <person name="Angers B."/>
            <person name="Qian P.Y."/>
        </authorList>
    </citation>
    <scope>NUCLEOTIDE SEQUENCE</scope>
    <source>
        <strain evidence="3">R07B-5</strain>
    </source>
</reference>
<name>A0AAD9UCT9_RIDPI</name>
<feature type="domain" description="6-phosphogluconate dehydrogenase NADP-binding" evidence="2">
    <location>
        <begin position="115"/>
        <end position="151"/>
    </location>
</feature>
<comment type="caution">
    <text evidence="3">The sequence shown here is derived from an EMBL/GenBank/DDBJ whole genome shotgun (WGS) entry which is preliminary data.</text>
</comment>
<feature type="compositionally biased region" description="Low complexity" evidence="1">
    <location>
        <begin position="14"/>
        <end position="27"/>
    </location>
</feature>
<dbReference type="Pfam" id="PF03446">
    <property type="entry name" value="NAD_binding_2"/>
    <property type="match status" value="1"/>
</dbReference>
<dbReference type="Proteomes" id="UP001209878">
    <property type="component" value="Unassembled WGS sequence"/>
</dbReference>
<dbReference type="AlphaFoldDB" id="A0AAD9UCT9"/>
<evidence type="ECO:0000313" key="3">
    <source>
        <dbReference type="EMBL" id="KAK2184596.1"/>
    </source>
</evidence>
<gene>
    <name evidence="3" type="ORF">NP493_258g01001</name>
</gene>
<dbReference type="EMBL" id="JAODUO010000259">
    <property type="protein sequence ID" value="KAK2184596.1"/>
    <property type="molecule type" value="Genomic_DNA"/>
</dbReference>
<dbReference type="GO" id="GO:0031491">
    <property type="term" value="F:nucleosome binding"/>
    <property type="evidence" value="ECO:0007669"/>
    <property type="project" value="TreeGrafter"/>
</dbReference>
<feature type="region of interest" description="Disordered" evidence="1">
    <location>
        <begin position="1"/>
        <end position="57"/>
    </location>
</feature>